<keyword evidence="11 16" id="KW-0067">ATP-binding</keyword>
<keyword evidence="8 16" id="KW-0808">Transferase</keyword>
<comment type="cofactor">
    <cofactor evidence="16">
        <name>NH4(+)</name>
        <dbReference type="ChEBI" id="CHEBI:28938"/>
    </cofactor>
    <cofactor evidence="16">
        <name>K(+)</name>
        <dbReference type="ChEBI" id="CHEBI:29103"/>
    </cofactor>
    <text evidence="16">A monovalent cation. Ammonium or potassium.</text>
</comment>
<evidence type="ECO:0000256" key="5">
    <source>
        <dbReference type="ARBA" id="ARBA00011738"/>
    </source>
</evidence>
<comment type="catalytic activity">
    <reaction evidence="1 16">
        <text>(R)-pantothenate + ATP = (R)-4'-phosphopantothenate + ADP + H(+)</text>
        <dbReference type="Rhea" id="RHEA:16373"/>
        <dbReference type="ChEBI" id="CHEBI:10986"/>
        <dbReference type="ChEBI" id="CHEBI:15378"/>
        <dbReference type="ChEBI" id="CHEBI:29032"/>
        <dbReference type="ChEBI" id="CHEBI:30616"/>
        <dbReference type="ChEBI" id="CHEBI:456216"/>
        <dbReference type="EC" id="2.7.1.33"/>
    </reaction>
</comment>
<sequence>MKLLIDIGNTCLKWASAQQGQLSPQQRITHHGRDVMPSLAEHWHALPIPEQGVFISSVAHPLYVQQIRDFCQQQWQCEPVLIRSTAQFGQIRSAYPQPERLGVDRWLALIGAWFVLEGRSCCVVDCGTAITLDVLTSDGQHQGGLILPGIGKMHQILAQDTHALGQYHRDPPPLSPDSPLLANHSQHAIQLGIYYAVIGLIEHVTAAYSADPLQLILTGGAATLLRSALPTHCHYWPDLVLQGLLKASELQ</sequence>
<evidence type="ECO:0000256" key="7">
    <source>
        <dbReference type="ARBA" id="ARBA00022490"/>
    </source>
</evidence>
<comment type="subunit">
    <text evidence="5 16">Homodimer.</text>
</comment>
<dbReference type="PANTHER" id="PTHR34265">
    <property type="entry name" value="TYPE III PANTOTHENATE KINASE"/>
    <property type="match status" value="1"/>
</dbReference>
<comment type="subcellular location">
    <subcellularLocation>
        <location evidence="3 16">Cytoplasm</location>
    </subcellularLocation>
</comment>
<keyword evidence="9 16" id="KW-0547">Nucleotide-binding</keyword>
<evidence type="ECO:0000256" key="9">
    <source>
        <dbReference type="ARBA" id="ARBA00022741"/>
    </source>
</evidence>
<dbReference type="GO" id="GO:0005737">
    <property type="term" value="C:cytoplasm"/>
    <property type="evidence" value="ECO:0007669"/>
    <property type="project" value="UniProtKB-SubCell"/>
</dbReference>
<dbReference type="InterPro" id="IPR004619">
    <property type="entry name" value="Type_III_PanK"/>
</dbReference>
<dbReference type="NCBIfam" id="TIGR00671">
    <property type="entry name" value="baf"/>
    <property type="match status" value="1"/>
</dbReference>
<feature type="binding site" evidence="16">
    <location>
        <position position="95"/>
    </location>
    <ligand>
        <name>substrate</name>
    </ligand>
</feature>
<dbReference type="Pfam" id="PF03309">
    <property type="entry name" value="Pan_kinase"/>
    <property type="match status" value="1"/>
</dbReference>
<dbReference type="RefSeq" id="WP_140048559.1">
    <property type="nucleotide sequence ID" value="NZ_MSLT01000023.1"/>
</dbReference>
<evidence type="ECO:0000256" key="12">
    <source>
        <dbReference type="ARBA" id="ARBA00022958"/>
    </source>
</evidence>
<dbReference type="GO" id="GO:0005524">
    <property type="term" value="F:ATP binding"/>
    <property type="evidence" value="ECO:0007669"/>
    <property type="project" value="UniProtKB-UniRule"/>
</dbReference>
<dbReference type="CDD" id="cd24015">
    <property type="entry name" value="ASKHA_NBD_PanK-III"/>
    <property type="match status" value="1"/>
</dbReference>
<evidence type="ECO:0000256" key="1">
    <source>
        <dbReference type="ARBA" id="ARBA00001206"/>
    </source>
</evidence>
<evidence type="ECO:0000256" key="2">
    <source>
        <dbReference type="ARBA" id="ARBA00001958"/>
    </source>
</evidence>
<proteinExistence type="inferred from homology"/>
<dbReference type="Gene3D" id="3.30.420.40">
    <property type="match status" value="2"/>
</dbReference>
<accession>A0A251X618</accession>
<dbReference type="AlphaFoldDB" id="A0A251X618"/>
<dbReference type="UniPathway" id="UPA00241">
    <property type="reaction ID" value="UER00352"/>
</dbReference>
<comment type="similarity">
    <text evidence="14 16">Belongs to the type III pantothenate kinase family.</text>
</comment>
<evidence type="ECO:0000313" key="18">
    <source>
        <dbReference type="Proteomes" id="UP000194798"/>
    </source>
</evidence>
<name>A0A251X618_9GAMM</name>
<keyword evidence="12 16" id="KW-0630">Potassium</keyword>
<feature type="binding site" evidence="16">
    <location>
        <begin position="102"/>
        <end position="105"/>
    </location>
    <ligand>
        <name>substrate</name>
    </ligand>
</feature>
<evidence type="ECO:0000256" key="13">
    <source>
        <dbReference type="ARBA" id="ARBA00022993"/>
    </source>
</evidence>
<feature type="binding site" evidence="16">
    <location>
        <position position="128"/>
    </location>
    <ligand>
        <name>ATP</name>
        <dbReference type="ChEBI" id="CHEBI:30616"/>
    </ligand>
</feature>
<gene>
    <name evidence="16" type="primary">coaX</name>
    <name evidence="17" type="ORF">TPSD3_12615</name>
</gene>
<dbReference type="HAMAP" id="MF_01274">
    <property type="entry name" value="Pantothen_kinase_3"/>
    <property type="match status" value="1"/>
</dbReference>
<dbReference type="SUPFAM" id="SSF53067">
    <property type="entry name" value="Actin-like ATPase domain"/>
    <property type="match status" value="2"/>
</dbReference>
<feature type="binding site" evidence="16">
    <location>
        <position position="125"/>
    </location>
    <ligand>
        <name>K(+)</name>
        <dbReference type="ChEBI" id="CHEBI:29103"/>
    </ligand>
</feature>
<keyword evidence="16" id="KW-0479">Metal-binding</keyword>
<protein>
    <recommendedName>
        <fullName evidence="15 16">Type III pantothenate kinase</fullName>
        <ecNumber evidence="6 16">2.7.1.33</ecNumber>
    </recommendedName>
    <alternativeName>
        <fullName evidence="16">PanK-III</fullName>
    </alternativeName>
    <alternativeName>
        <fullName evidence="16">Pantothenic acid kinase</fullName>
    </alternativeName>
</protein>
<evidence type="ECO:0000256" key="10">
    <source>
        <dbReference type="ARBA" id="ARBA00022777"/>
    </source>
</evidence>
<organism evidence="17 18">
    <name type="scientific">Thioflexithrix psekupsensis</name>
    <dbReference type="NCBI Taxonomy" id="1570016"/>
    <lineage>
        <taxon>Bacteria</taxon>
        <taxon>Pseudomonadati</taxon>
        <taxon>Pseudomonadota</taxon>
        <taxon>Gammaproteobacteria</taxon>
        <taxon>Thiotrichales</taxon>
        <taxon>Thioflexithrix</taxon>
    </lineage>
</organism>
<evidence type="ECO:0000256" key="6">
    <source>
        <dbReference type="ARBA" id="ARBA00012102"/>
    </source>
</evidence>
<dbReference type="GO" id="GO:0004594">
    <property type="term" value="F:pantothenate kinase activity"/>
    <property type="evidence" value="ECO:0007669"/>
    <property type="project" value="UniProtKB-UniRule"/>
</dbReference>
<dbReference type="EMBL" id="MSLT01000023">
    <property type="protein sequence ID" value="OUD12649.1"/>
    <property type="molecule type" value="Genomic_DNA"/>
</dbReference>
<dbReference type="PANTHER" id="PTHR34265:SF1">
    <property type="entry name" value="TYPE III PANTOTHENATE KINASE"/>
    <property type="match status" value="1"/>
</dbReference>
<feature type="active site" description="Proton acceptor" evidence="16">
    <location>
        <position position="104"/>
    </location>
</feature>
<reference evidence="17 18" key="1">
    <citation type="submission" date="2016-12" db="EMBL/GenBank/DDBJ databases">
        <title>Thioflexothrix psekupsii D3 genome sequencing and assembly.</title>
        <authorList>
            <person name="Fomenkov A."/>
            <person name="Vincze T."/>
            <person name="Grabovich M."/>
            <person name="Anton B.P."/>
            <person name="Dubinina G."/>
            <person name="Orlova M."/>
            <person name="Belousova E."/>
            <person name="Roberts R.J."/>
        </authorList>
    </citation>
    <scope>NUCLEOTIDE SEQUENCE [LARGE SCALE GENOMIC DNA]</scope>
    <source>
        <strain evidence="17">D3</strain>
    </source>
</reference>
<evidence type="ECO:0000256" key="8">
    <source>
        <dbReference type="ARBA" id="ARBA00022679"/>
    </source>
</evidence>
<keyword evidence="18" id="KW-1185">Reference proteome</keyword>
<evidence type="ECO:0000256" key="3">
    <source>
        <dbReference type="ARBA" id="ARBA00004496"/>
    </source>
</evidence>
<evidence type="ECO:0000256" key="4">
    <source>
        <dbReference type="ARBA" id="ARBA00005225"/>
    </source>
</evidence>
<evidence type="ECO:0000256" key="14">
    <source>
        <dbReference type="ARBA" id="ARBA00038036"/>
    </source>
</evidence>
<comment type="cofactor">
    <cofactor evidence="2">
        <name>K(+)</name>
        <dbReference type="ChEBI" id="CHEBI:29103"/>
    </cofactor>
</comment>
<evidence type="ECO:0000256" key="16">
    <source>
        <dbReference type="HAMAP-Rule" id="MF_01274"/>
    </source>
</evidence>
<dbReference type="GO" id="GO:0046872">
    <property type="term" value="F:metal ion binding"/>
    <property type="evidence" value="ECO:0007669"/>
    <property type="project" value="UniProtKB-KW"/>
</dbReference>
<keyword evidence="13 16" id="KW-0173">Coenzyme A biosynthesis</keyword>
<comment type="caution">
    <text evidence="17">The sequence shown here is derived from an EMBL/GenBank/DDBJ whole genome shotgun (WGS) entry which is preliminary data.</text>
</comment>
<comment type="function">
    <text evidence="16">Catalyzes the phosphorylation of pantothenate (Pan), the first step in CoA biosynthesis.</text>
</comment>
<evidence type="ECO:0000313" key="17">
    <source>
        <dbReference type="EMBL" id="OUD12649.1"/>
    </source>
</evidence>
<dbReference type="EC" id="2.7.1.33" evidence="6 16"/>
<feature type="binding site" evidence="16">
    <location>
        <position position="185"/>
    </location>
    <ligand>
        <name>substrate</name>
    </ligand>
</feature>
<dbReference type="InterPro" id="IPR043129">
    <property type="entry name" value="ATPase_NBD"/>
</dbReference>
<comment type="pathway">
    <text evidence="4 16">Cofactor biosynthesis; coenzyme A biosynthesis; CoA from (R)-pantothenate: step 1/5.</text>
</comment>
<dbReference type="GO" id="GO:0015937">
    <property type="term" value="P:coenzyme A biosynthetic process"/>
    <property type="evidence" value="ECO:0007669"/>
    <property type="project" value="UniProtKB-UniRule"/>
</dbReference>
<dbReference type="OrthoDB" id="9781305at2"/>
<dbReference type="Proteomes" id="UP000194798">
    <property type="component" value="Unassembled WGS sequence"/>
</dbReference>
<keyword evidence="7 16" id="KW-0963">Cytoplasm</keyword>
<evidence type="ECO:0000256" key="11">
    <source>
        <dbReference type="ARBA" id="ARBA00022840"/>
    </source>
</evidence>
<keyword evidence="10 16" id="KW-0418">Kinase</keyword>
<evidence type="ECO:0000256" key="15">
    <source>
        <dbReference type="ARBA" id="ARBA00040883"/>
    </source>
</evidence>
<feature type="binding site" evidence="16">
    <location>
        <begin position="6"/>
        <end position="13"/>
    </location>
    <ligand>
        <name>ATP</name>
        <dbReference type="ChEBI" id="CHEBI:30616"/>
    </ligand>
</feature>